<comment type="caution">
    <text evidence="1">The sequence shown here is derived from an EMBL/GenBank/DDBJ whole genome shotgun (WGS) entry which is preliminary data.</text>
</comment>
<keyword evidence="2" id="KW-1185">Reference proteome</keyword>
<evidence type="ECO:0000313" key="1">
    <source>
        <dbReference type="EMBL" id="PJC92563.1"/>
    </source>
</evidence>
<gene>
    <name evidence="1" type="ORF">CUC44_14115</name>
</gene>
<dbReference type="AlphaFoldDB" id="A0A2M8H7L2"/>
<evidence type="ECO:0008006" key="3">
    <source>
        <dbReference type="Google" id="ProtNLM"/>
    </source>
</evidence>
<protein>
    <recommendedName>
        <fullName evidence="3">Transmembrane cytochrome oxidase associated protein</fullName>
    </recommendedName>
</protein>
<proteinExistence type="predicted"/>
<dbReference type="Proteomes" id="UP000232060">
    <property type="component" value="Unassembled WGS sequence"/>
</dbReference>
<dbReference type="OrthoDB" id="9785445at2"/>
<sequence length="167" mass="18780">MKKWARWKVPAAFVLVILLPVLLAALTLSQGWYEAGTRSKGHWLSQEIYLLQPLPAHQSQWRLVYLEDSGCEGECRQVPVLMQRIQSALGRNLDKLALVQLNSDAPSFETNAKLATEIKAGDLMLVDPQGLAILRYQVPTNTAQWPLFGKAVLSDLQQLLKYQRGVQ</sequence>
<dbReference type="EMBL" id="PGCP01000022">
    <property type="protein sequence ID" value="PJC92563.1"/>
    <property type="molecule type" value="Genomic_DNA"/>
</dbReference>
<reference evidence="1 2" key="1">
    <citation type="submission" date="2017-11" db="EMBL/GenBank/DDBJ databases">
        <title>Draft genome sequence of environmental isolate Aeromonas lusitania sp. nov. MDC 2473.</title>
        <authorList>
            <person name="Colston S.M."/>
            <person name="Navarro A."/>
            <person name="Martinez-Murcia A.J."/>
            <person name="Graf J."/>
        </authorList>
    </citation>
    <scope>NUCLEOTIDE SEQUENCE [LARGE SCALE GENOMIC DNA]</scope>
    <source>
        <strain evidence="1 2">MDC 2473</strain>
    </source>
</reference>
<accession>A0A2M8H7L2</accession>
<evidence type="ECO:0000313" key="2">
    <source>
        <dbReference type="Proteomes" id="UP000232060"/>
    </source>
</evidence>
<organism evidence="1 2">
    <name type="scientific">Aeromonas lusitana</name>
    <dbReference type="NCBI Taxonomy" id="931529"/>
    <lineage>
        <taxon>Bacteria</taxon>
        <taxon>Pseudomonadati</taxon>
        <taxon>Pseudomonadota</taxon>
        <taxon>Gammaproteobacteria</taxon>
        <taxon>Aeromonadales</taxon>
        <taxon>Aeromonadaceae</taxon>
        <taxon>Aeromonas</taxon>
    </lineage>
</organism>
<name>A0A2M8H7L2_9GAMM</name>